<keyword evidence="3" id="KW-0121">Carboxypeptidase</keyword>
<keyword evidence="1" id="KW-0732">Signal</keyword>
<accession>E1SL18</accession>
<dbReference type="GO" id="GO:0006508">
    <property type="term" value="P:proteolysis"/>
    <property type="evidence" value="ECO:0007669"/>
    <property type="project" value="InterPro"/>
</dbReference>
<dbReference type="Pfam" id="PF00246">
    <property type="entry name" value="Peptidase_M14"/>
    <property type="match status" value="1"/>
</dbReference>
<protein>
    <submittedName>
        <fullName evidence="3">Peptidase M14 carboxypeptidase A</fullName>
    </submittedName>
</protein>
<dbReference type="AlphaFoldDB" id="E1SL18"/>
<name>E1SL18_FERBD</name>
<sequence>MKKLISIGALLLALAIPSVTASPLATLAPDTPYLDTLPTPTQHFGGSVGERHLRYDEVSAYFHRLANNSGRVTLENIGFSHQGRPQWAAIITSEANHQRLDDLLAQRARAAAGDRVDGPVVIWLAYSIHGDEASGLHASPLFAYHLAAGQSVEVKNWLEDAIVVITPSQNPDGNDRFSNWVNGYRGSVPSGHNYHREHFQGWPSGRVNHFWADLNRDWLYQAHPESRGRVAFFQRWLPHVVSDYHEMGHQSSYFFQPGVPDRTHPLTPAENQALTARIAKHHARALDALYQPYFSRESFDDFYYGKGSTYPDINGSVGILFEQATARGLHRDSDYGEVTLALGVRNHLATSFSTVRGAIAEADALREYQRQFFRDALDKADDRRGAGYLVSARGDRARLNAFADILRSHRVQFQYLTAAVQQDEIAFAAGDLFIPFEQPQYRLIEALFDQRTAFADNTFYDVSAFSAELAFDLTRAEVRRAPRTQPMAPALPKIDYQQPALQWLIPWQDRLAPAALNRLLEAGFRVRFAETGGQVMARQGALDYQAGALTLLGNQPGLAQALSQIEAELGVQAHPLVSGQALAGSDLGSRRFHAATAVKPAILIGRDVSQYEAGMLWFYLDQVLGIETVLLDGEYFTRAPLQEFTHLFLVDGAYSKLTGAKAAIEPFVRQGGTVVAWKRGVARLAQWGLVDVTVRQRSYFAPEFAHAGEQLAFAQRNSEHARRTIGGAIVNWQLDTTHPLGFGLSAELPMMKNRELSLAAKESKGRSVAHYPEALLRSGYMAPEYQKALAGEVAAQVMGQGAGQYILMADNPLFRNFWLGSERLVANSLFMVPALN</sequence>
<evidence type="ECO:0000313" key="4">
    <source>
        <dbReference type="Proteomes" id="UP000006683"/>
    </source>
</evidence>
<dbReference type="OrthoDB" id="9758209at2"/>
<dbReference type="EMBL" id="CP002209">
    <property type="protein sequence ID" value="ADN74412.1"/>
    <property type="molecule type" value="Genomic_DNA"/>
</dbReference>
<feature type="chain" id="PRO_5003151163" evidence="1">
    <location>
        <begin position="22"/>
        <end position="836"/>
    </location>
</feature>
<dbReference type="STRING" id="550540.Fbal_0198"/>
<dbReference type="GO" id="GO:0004181">
    <property type="term" value="F:metallocarboxypeptidase activity"/>
    <property type="evidence" value="ECO:0007669"/>
    <property type="project" value="InterPro"/>
</dbReference>
<feature type="domain" description="Peptidase M14" evidence="2">
    <location>
        <begin position="61"/>
        <end position="291"/>
    </location>
</feature>
<dbReference type="GO" id="GO:0008270">
    <property type="term" value="F:zinc ion binding"/>
    <property type="evidence" value="ECO:0007669"/>
    <property type="project" value="InterPro"/>
</dbReference>
<dbReference type="eggNOG" id="COG2866">
    <property type="taxonomic scope" value="Bacteria"/>
</dbReference>
<keyword evidence="4" id="KW-1185">Reference proteome</keyword>
<dbReference type="SUPFAM" id="SSF53187">
    <property type="entry name" value="Zn-dependent exopeptidases"/>
    <property type="match status" value="1"/>
</dbReference>
<dbReference type="Proteomes" id="UP000006683">
    <property type="component" value="Chromosome"/>
</dbReference>
<evidence type="ECO:0000259" key="2">
    <source>
        <dbReference type="Pfam" id="PF00246"/>
    </source>
</evidence>
<reference evidence="3 4" key="1">
    <citation type="journal article" date="2010" name="Stand. Genomic Sci.">
        <title>Complete genome sequence of Ferrimonas balearica type strain (PAT).</title>
        <authorList>
            <person name="Nolan M."/>
            <person name="Sikorski J."/>
            <person name="Davenport K."/>
            <person name="Lucas S."/>
            <person name="Glavina Del Rio T."/>
            <person name="Tice H."/>
            <person name="Cheng J."/>
            <person name="Goodwin L."/>
            <person name="Pitluck S."/>
            <person name="Liolios K."/>
            <person name="Ivanova N."/>
            <person name="Mavromatis K."/>
            <person name="Ovchinnikova G."/>
            <person name="Pati A."/>
            <person name="Chen A."/>
            <person name="Palaniappan K."/>
            <person name="Land M."/>
            <person name="Hauser L."/>
            <person name="Chang Y."/>
            <person name="Jeffries C."/>
            <person name="Tapia R."/>
            <person name="Brettin T."/>
            <person name="Detter J."/>
            <person name="Han C."/>
            <person name="Yasawong M."/>
            <person name="Rohde M."/>
            <person name="Tindall B."/>
            <person name="Goker M."/>
            <person name="Woyke T."/>
            <person name="Bristow J."/>
            <person name="Eisen J."/>
            <person name="Markowitz V."/>
            <person name="Hugenholtz P."/>
            <person name="Kyrpides N."/>
            <person name="Klenk H."/>
            <person name="Lapidus A."/>
        </authorList>
    </citation>
    <scope>NUCLEOTIDE SEQUENCE [LARGE SCALE GENOMIC DNA]</scope>
    <source>
        <strain evidence="4">DSM 9799 / CCM 4581 / KCTC 23876 / PAT</strain>
    </source>
</reference>
<organism evidence="3 4">
    <name type="scientific">Ferrimonas balearica (strain DSM 9799 / CCM 4581 / KCTC 23876 / PAT)</name>
    <dbReference type="NCBI Taxonomy" id="550540"/>
    <lineage>
        <taxon>Bacteria</taxon>
        <taxon>Pseudomonadati</taxon>
        <taxon>Pseudomonadota</taxon>
        <taxon>Gammaproteobacteria</taxon>
        <taxon>Alteromonadales</taxon>
        <taxon>Ferrimonadaceae</taxon>
        <taxon>Ferrimonas</taxon>
    </lineage>
</organism>
<keyword evidence="3" id="KW-0645">Protease</keyword>
<keyword evidence="3" id="KW-0378">Hydrolase</keyword>
<proteinExistence type="predicted"/>
<evidence type="ECO:0000313" key="3">
    <source>
        <dbReference type="EMBL" id="ADN74412.1"/>
    </source>
</evidence>
<dbReference type="InterPro" id="IPR000834">
    <property type="entry name" value="Peptidase_M14"/>
</dbReference>
<dbReference type="HOGENOM" id="CLU_323582_0_0_6"/>
<evidence type="ECO:0000256" key="1">
    <source>
        <dbReference type="SAM" id="SignalP"/>
    </source>
</evidence>
<dbReference type="GeneID" id="67180438"/>
<gene>
    <name evidence="3" type="ordered locus">Fbal_0198</name>
</gene>
<dbReference type="KEGG" id="fbl:Fbal_0198"/>
<dbReference type="Gene3D" id="3.40.630.10">
    <property type="entry name" value="Zn peptidases"/>
    <property type="match status" value="1"/>
</dbReference>
<dbReference type="RefSeq" id="WP_013343718.1">
    <property type="nucleotide sequence ID" value="NC_014541.1"/>
</dbReference>
<feature type="signal peptide" evidence="1">
    <location>
        <begin position="1"/>
        <end position="21"/>
    </location>
</feature>